<evidence type="ECO:0000313" key="3">
    <source>
        <dbReference type="Proteomes" id="UP000015104"/>
    </source>
</evidence>
<proteinExistence type="predicted"/>
<dbReference type="Proteomes" id="UP000015104">
    <property type="component" value="Unassembled WGS sequence"/>
</dbReference>
<sequence length="78" mass="9484">MMRMGMIMRRKWQLSEEENRKGNESRQMVKGGKKGSEMKTTEMVTIMYIYMYRYWRHLNVKIGQKTKDEVIIINVILH</sequence>
<evidence type="ECO:0000256" key="1">
    <source>
        <dbReference type="SAM" id="MobiDB-lite"/>
    </source>
</evidence>
<dbReference type="AlphaFoldDB" id="T1KW19"/>
<feature type="compositionally biased region" description="Basic and acidic residues" evidence="1">
    <location>
        <begin position="15"/>
        <end position="24"/>
    </location>
</feature>
<name>T1KW19_TETUR</name>
<protein>
    <submittedName>
        <fullName evidence="2">Uncharacterized protein</fullName>
    </submittedName>
</protein>
<reference evidence="2" key="2">
    <citation type="submission" date="2015-06" db="UniProtKB">
        <authorList>
            <consortium name="EnsemblMetazoa"/>
        </authorList>
    </citation>
    <scope>IDENTIFICATION</scope>
</reference>
<dbReference type="EnsemblMetazoa" id="tetur24g00050.1">
    <property type="protein sequence ID" value="tetur24g00050.1"/>
    <property type="gene ID" value="tetur24g00050"/>
</dbReference>
<evidence type="ECO:0000313" key="2">
    <source>
        <dbReference type="EnsemblMetazoa" id="tetur24g00050.1"/>
    </source>
</evidence>
<feature type="region of interest" description="Disordered" evidence="1">
    <location>
        <begin position="15"/>
        <end position="36"/>
    </location>
</feature>
<dbReference type="EMBL" id="CAEY01000638">
    <property type="status" value="NOT_ANNOTATED_CDS"/>
    <property type="molecule type" value="Genomic_DNA"/>
</dbReference>
<reference evidence="3" key="1">
    <citation type="submission" date="2011-08" db="EMBL/GenBank/DDBJ databases">
        <authorList>
            <person name="Rombauts S."/>
        </authorList>
    </citation>
    <scope>NUCLEOTIDE SEQUENCE</scope>
    <source>
        <strain evidence="3">London</strain>
    </source>
</reference>
<keyword evidence="3" id="KW-1185">Reference proteome</keyword>
<accession>T1KW19</accession>
<organism evidence="2 3">
    <name type="scientific">Tetranychus urticae</name>
    <name type="common">Two-spotted spider mite</name>
    <dbReference type="NCBI Taxonomy" id="32264"/>
    <lineage>
        <taxon>Eukaryota</taxon>
        <taxon>Metazoa</taxon>
        <taxon>Ecdysozoa</taxon>
        <taxon>Arthropoda</taxon>
        <taxon>Chelicerata</taxon>
        <taxon>Arachnida</taxon>
        <taxon>Acari</taxon>
        <taxon>Acariformes</taxon>
        <taxon>Trombidiformes</taxon>
        <taxon>Prostigmata</taxon>
        <taxon>Eleutherengona</taxon>
        <taxon>Raphignathae</taxon>
        <taxon>Tetranychoidea</taxon>
        <taxon>Tetranychidae</taxon>
        <taxon>Tetranychus</taxon>
    </lineage>
</organism>
<dbReference type="HOGENOM" id="CLU_2625168_0_0_1"/>